<proteinExistence type="predicted"/>
<sequence>MPNRLGSPAPNFAVWICTLEVLVRESVRSRGGVFESVESASNLSRGERGGVDFRVVRGKDVLQDRTIKVPFLEDFLEVGLFFLSGDVTSG</sequence>
<accession>A0AAV6TNU2</accession>
<dbReference type="Proteomes" id="UP000827092">
    <property type="component" value="Unassembled WGS sequence"/>
</dbReference>
<keyword evidence="2" id="KW-1185">Reference proteome</keyword>
<dbReference type="EMBL" id="JAFNEN010001640">
    <property type="protein sequence ID" value="KAG8173569.1"/>
    <property type="molecule type" value="Genomic_DNA"/>
</dbReference>
<dbReference type="AlphaFoldDB" id="A0AAV6TNU2"/>
<evidence type="ECO:0000313" key="1">
    <source>
        <dbReference type="EMBL" id="KAG8173569.1"/>
    </source>
</evidence>
<comment type="caution">
    <text evidence="1">The sequence shown here is derived from an EMBL/GenBank/DDBJ whole genome shotgun (WGS) entry which is preliminary data.</text>
</comment>
<protein>
    <submittedName>
        <fullName evidence="1">Uncharacterized protein</fullName>
    </submittedName>
</protein>
<gene>
    <name evidence="1" type="ORF">JTE90_025100</name>
</gene>
<name>A0AAV6TNU2_9ARAC</name>
<evidence type="ECO:0000313" key="2">
    <source>
        <dbReference type="Proteomes" id="UP000827092"/>
    </source>
</evidence>
<reference evidence="1 2" key="1">
    <citation type="journal article" date="2022" name="Nat. Ecol. Evol.">
        <title>A masculinizing supergene underlies an exaggerated male reproductive morph in a spider.</title>
        <authorList>
            <person name="Hendrickx F."/>
            <person name="De Corte Z."/>
            <person name="Sonet G."/>
            <person name="Van Belleghem S.M."/>
            <person name="Kostlbacher S."/>
            <person name="Vangestel C."/>
        </authorList>
    </citation>
    <scope>NUCLEOTIDE SEQUENCE [LARGE SCALE GENOMIC DNA]</scope>
    <source>
        <strain evidence="1">W744_W776</strain>
    </source>
</reference>
<organism evidence="1 2">
    <name type="scientific">Oedothorax gibbosus</name>
    <dbReference type="NCBI Taxonomy" id="931172"/>
    <lineage>
        <taxon>Eukaryota</taxon>
        <taxon>Metazoa</taxon>
        <taxon>Ecdysozoa</taxon>
        <taxon>Arthropoda</taxon>
        <taxon>Chelicerata</taxon>
        <taxon>Arachnida</taxon>
        <taxon>Araneae</taxon>
        <taxon>Araneomorphae</taxon>
        <taxon>Entelegynae</taxon>
        <taxon>Araneoidea</taxon>
        <taxon>Linyphiidae</taxon>
        <taxon>Erigoninae</taxon>
        <taxon>Oedothorax</taxon>
    </lineage>
</organism>